<organism evidence="8 9">
    <name type="scientific">Candidatus Collierbacteria bacterium CG09_land_8_20_14_0_10_46_12</name>
    <dbReference type="NCBI Taxonomy" id="1974533"/>
    <lineage>
        <taxon>Bacteria</taxon>
        <taxon>Candidatus Collieribacteriota</taxon>
    </lineage>
</organism>
<evidence type="ECO:0000259" key="6">
    <source>
        <dbReference type="Pfam" id="PF01709"/>
    </source>
</evidence>
<dbReference type="Pfam" id="PF01709">
    <property type="entry name" value="Transcrip_reg"/>
    <property type="match status" value="1"/>
</dbReference>
<dbReference type="FunFam" id="1.10.10.200:FF:000002">
    <property type="entry name" value="Probable transcriptional regulatory protein CLM62_37755"/>
    <property type="match status" value="1"/>
</dbReference>
<dbReference type="GO" id="GO:0003677">
    <property type="term" value="F:DNA binding"/>
    <property type="evidence" value="ECO:0007669"/>
    <property type="project" value="UniProtKB-KW"/>
</dbReference>
<dbReference type="InterPro" id="IPR017856">
    <property type="entry name" value="Integrase-like_N"/>
</dbReference>
<evidence type="ECO:0000313" key="9">
    <source>
        <dbReference type="Proteomes" id="UP000229574"/>
    </source>
</evidence>
<keyword evidence="4" id="KW-0238">DNA-binding</keyword>
<dbReference type="InterPro" id="IPR048300">
    <property type="entry name" value="TACO1_YebC-like_2nd/3rd_dom"/>
</dbReference>
<sequence length="177" mass="19232">MSGHSKWSTIKHKKAANDAVKGSVFTKMAKAITIAVKKGGGVGDPEINFSLRLAVDKARSVNMPKENIDRAIAKGLGKGGDELVELIIEGFGPEGVAVIIIAISDNRNRTVAEIRTLMEKYGGRMGEMGCVGYMFEIKGGQYIPKYSVSVNDLGCVENFLRAMREYEDVQEIYANLG</sequence>
<dbReference type="Gene3D" id="3.30.70.980">
    <property type="match status" value="1"/>
</dbReference>
<dbReference type="Proteomes" id="UP000229574">
    <property type="component" value="Unassembled WGS sequence"/>
</dbReference>
<dbReference type="SUPFAM" id="SSF75625">
    <property type="entry name" value="YebC-like"/>
    <property type="match status" value="1"/>
</dbReference>
<accession>A0A2H0X0C3</accession>
<evidence type="ECO:0000256" key="4">
    <source>
        <dbReference type="ARBA" id="ARBA00023125"/>
    </source>
</evidence>
<reference evidence="9" key="1">
    <citation type="submission" date="2017-09" db="EMBL/GenBank/DDBJ databases">
        <title>Depth-based differentiation of microbial function through sediment-hosted aquifers and enrichment of novel symbionts in the deep terrestrial subsurface.</title>
        <authorList>
            <person name="Probst A.J."/>
            <person name="Ladd B."/>
            <person name="Jarett J.K."/>
            <person name="Geller-Mcgrath D.E."/>
            <person name="Sieber C.M.K."/>
            <person name="Emerson J.B."/>
            <person name="Anantharaman K."/>
            <person name="Thomas B.C."/>
            <person name="Malmstrom R."/>
            <person name="Stieglmeier M."/>
            <person name="Klingl A."/>
            <person name="Woyke T."/>
            <person name="Ryan C.M."/>
            <person name="Banfield J.F."/>
        </authorList>
    </citation>
    <scope>NUCLEOTIDE SEQUENCE [LARGE SCALE GENOMIC DNA]</scope>
</reference>
<protein>
    <recommendedName>
        <fullName evidence="10">YebC/PmpR family DNA-binding transcriptional regulator</fullName>
    </recommendedName>
</protein>
<dbReference type="AlphaFoldDB" id="A0A2H0X0C3"/>
<keyword evidence="2" id="KW-0963">Cytoplasm</keyword>
<name>A0A2H0X0C3_9BACT</name>
<keyword evidence="3" id="KW-0805">Transcription regulation</keyword>
<dbReference type="InterPro" id="IPR026564">
    <property type="entry name" value="Transcrip_reg_TACO1-like_dom3"/>
</dbReference>
<dbReference type="EMBL" id="PEYY01000133">
    <property type="protein sequence ID" value="PIS17639.1"/>
    <property type="molecule type" value="Genomic_DNA"/>
</dbReference>
<evidence type="ECO:0000256" key="2">
    <source>
        <dbReference type="ARBA" id="ARBA00022490"/>
    </source>
</evidence>
<dbReference type="PANTHER" id="PTHR12532">
    <property type="entry name" value="TRANSLATIONAL ACTIVATOR OF CYTOCHROME C OXIDASE 1"/>
    <property type="match status" value="1"/>
</dbReference>
<comment type="similarity">
    <text evidence="1">Belongs to the TACO1 family.</text>
</comment>
<comment type="caution">
    <text evidence="8">The sequence shown here is derived from an EMBL/GenBank/DDBJ whole genome shotgun (WGS) entry which is preliminary data.</text>
</comment>
<keyword evidence="5" id="KW-0804">Transcription</keyword>
<dbReference type="Pfam" id="PF20772">
    <property type="entry name" value="TACO1_YebC_N"/>
    <property type="match status" value="1"/>
</dbReference>
<dbReference type="PANTHER" id="PTHR12532:SF6">
    <property type="entry name" value="TRANSCRIPTIONAL REGULATORY PROTEIN YEBC-RELATED"/>
    <property type="match status" value="1"/>
</dbReference>
<dbReference type="InterPro" id="IPR002876">
    <property type="entry name" value="Transcrip_reg_TACO1-like"/>
</dbReference>
<evidence type="ECO:0000256" key="1">
    <source>
        <dbReference type="ARBA" id="ARBA00008724"/>
    </source>
</evidence>
<gene>
    <name evidence="8" type="ORF">COT54_03595</name>
</gene>
<proteinExistence type="inferred from homology"/>
<dbReference type="InterPro" id="IPR049083">
    <property type="entry name" value="TACO1_YebC_N"/>
</dbReference>
<evidence type="ECO:0000256" key="3">
    <source>
        <dbReference type="ARBA" id="ARBA00023015"/>
    </source>
</evidence>
<feature type="domain" description="TACO1/YebC-like N-terminal" evidence="7">
    <location>
        <begin position="5"/>
        <end position="78"/>
    </location>
</feature>
<evidence type="ECO:0008006" key="10">
    <source>
        <dbReference type="Google" id="ProtNLM"/>
    </source>
</evidence>
<evidence type="ECO:0000259" key="7">
    <source>
        <dbReference type="Pfam" id="PF20772"/>
    </source>
</evidence>
<dbReference type="InterPro" id="IPR029072">
    <property type="entry name" value="YebC-like"/>
</dbReference>
<dbReference type="Gene3D" id="1.10.10.200">
    <property type="match status" value="1"/>
</dbReference>
<feature type="domain" description="TACO1/YebC-like second and third" evidence="6">
    <location>
        <begin position="85"/>
        <end position="145"/>
    </location>
</feature>
<dbReference type="GO" id="GO:0005829">
    <property type="term" value="C:cytosol"/>
    <property type="evidence" value="ECO:0007669"/>
    <property type="project" value="TreeGrafter"/>
</dbReference>
<evidence type="ECO:0000313" key="8">
    <source>
        <dbReference type="EMBL" id="PIS17639.1"/>
    </source>
</evidence>
<evidence type="ECO:0000256" key="5">
    <source>
        <dbReference type="ARBA" id="ARBA00023163"/>
    </source>
</evidence>